<dbReference type="FunFam" id="3.40.50.2000:FF:000119">
    <property type="entry name" value="Glycosyl transferase group 1"/>
    <property type="match status" value="1"/>
</dbReference>
<feature type="domain" description="Glycosyl transferase family 1" evidence="2">
    <location>
        <begin position="186"/>
        <end position="345"/>
    </location>
</feature>
<evidence type="ECO:0000256" key="1">
    <source>
        <dbReference type="ARBA" id="ARBA00022679"/>
    </source>
</evidence>
<dbReference type="InterPro" id="IPR001296">
    <property type="entry name" value="Glyco_trans_1"/>
</dbReference>
<evidence type="ECO:0000313" key="4">
    <source>
        <dbReference type="EMBL" id="OBY11576.1"/>
    </source>
</evidence>
<dbReference type="Proteomes" id="UP000092714">
    <property type="component" value="Unassembled WGS sequence"/>
</dbReference>
<name>A0A174UPC7_9CLOT</name>
<evidence type="ECO:0000259" key="3">
    <source>
        <dbReference type="Pfam" id="PF13439"/>
    </source>
</evidence>
<dbReference type="EMBL" id="MAPZ01000011">
    <property type="protein sequence ID" value="OBY11576.1"/>
    <property type="molecule type" value="Genomic_DNA"/>
</dbReference>
<dbReference type="SUPFAM" id="SSF53756">
    <property type="entry name" value="UDP-Glycosyltransferase/glycogen phosphorylase"/>
    <property type="match status" value="1"/>
</dbReference>
<sequence>MKIGIDGRAAKWYRGTGIGTYTHQLISSLNNVDKDNDYLIFLPDGSSLKNLNDNFRVEPVKANLQENFWDEVSVPNILDDHSMELYHVPQNGVGLSENINCLKAITLHDIIPLRMPETVSDRYLKIFNNELPNMLKQCEGIITVSEFSKKDIAKEFNFPEEKIFVTPLAAEDIYKPLSKCKCKKIIKDKYGIEDNFVLYVGGFSPRKNIIGLIEAFSLIPPAKRKNSKLVITGNKGFSYPKYQKRADDLGISNDVIFTDFIPLEDLPIFYNGAEVLVYPSLYEGFGLPPLEAMACGTPVIASNITSIPEVCYDSALLINPYNIDDLSYAIERVLNDSLLMLTMVKKGLLRSMNFSWQKTAQLTTNAYKAMINNEHR</sequence>
<keyword evidence="5" id="KW-1185">Reference proteome</keyword>
<dbReference type="GO" id="GO:0009103">
    <property type="term" value="P:lipopolysaccharide biosynthetic process"/>
    <property type="evidence" value="ECO:0007669"/>
    <property type="project" value="TreeGrafter"/>
</dbReference>
<feature type="domain" description="Glycosyltransferase subfamily 4-like N-terminal" evidence="3">
    <location>
        <begin position="17"/>
        <end position="167"/>
    </location>
</feature>
<dbReference type="AlphaFoldDB" id="A0A174UPC7"/>
<keyword evidence="1 4" id="KW-0808">Transferase</keyword>
<proteinExistence type="predicted"/>
<dbReference type="PANTHER" id="PTHR46401">
    <property type="entry name" value="GLYCOSYLTRANSFERASE WBBK-RELATED"/>
    <property type="match status" value="1"/>
</dbReference>
<dbReference type="CDD" id="cd03809">
    <property type="entry name" value="GT4_MtfB-like"/>
    <property type="match status" value="1"/>
</dbReference>
<reference evidence="4 5" key="1">
    <citation type="submission" date="2016-06" db="EMBL/GenBank/DDBJ databases">
        <authorList>
            <person name="Kjaerup R.B."/>
            <person name="Dalgaard T.S."/>
            <person name="Juul-Madsen H.R."/>
        </authorList>
    </citation>
    <scope>NUCLEOTIDE SEQUENCE [LARGE SCALE GENOMIC DNA]</scope>
    <source>
        <strain evidence="4 5">373-A1</strain>
    </source>
</reference>
<dbReference type="Pfam" id="PF00534">
    <property type="entry name" value="Glycos_transf_1"/>
    <property type="match status" value="1"/>
</dbReference>
<dbReference type="GO" id="GO:0016757">
    <property type="term" value="F:glycosyltransferase activity"/>
    <property type="evidence" value="ECO:0007669"/>
    <property type="project" value="InterPro"/>
</dbReference>
<gene>
    <name evidence="4" type="ORF">CP373A1_04065</name>
</gene>
<dbReference type="PANTHER" id="PTHR46401:SF2">
    <property type="entry name" value="GLYCOSYLTRANSFERASE WBBK-RELATED"/>
    <property type="match status" value="1"/>
</dbReference>
<evidence type="ECO:0000259" key="2">
    <source>
        <dbReference type="Pfam" id="PF00534"/>
    </source>
</evidence>
<protein>
    <submittedName>
        <fullName evidence="4">Glycosyl transferase</fullName>
    </submittedName>
</protein>
<dbReference type="InterPro" id="IPR028098">
    <property type="entry name" value="Glyco_trans_4-like_N"/>
</dbReference>
<evidence type="ECO:0000313" key="5">
    <source>
        <dbReference type="Proteomes" id="UP000092714"/>
    </source>
</evidence>
<dbReference type="Gene3D" id="3.40.50.2000">
    <property type="entry name" value="Glycogen Phosphorylase B"/>
    <property type="match status" value="2"/>
</dbReference>
<accession>A0A174UPC7</accession>
<dbReference type="RefSeq" id="WP_055184069.1">
    <property type="nucleotide sequence ID" value="NZ_CABHIH010000002.1"/>
</dbReference>
<organism evidence="4 5">
    <name type="scientific">Clostridium paraputrificum</name>
    <dbReference type="NCBI Taxonomy" id="29363"/>
    <lineage>
        <taxon>Bacteria</taxon>
        <taxon>Bacillati</taxon>
        <taxon>Bacillota</taxon>
        <taxon>Clostridia</taxon>
        <taxon>Eubacteriales</taxon>
        <taxon>Clostridiaceae</taxon>
        <taxon>Clostridium</taxon>
    </lineage>
</organism>
<dbReference type="eggNOG" id="COG0438">
    <property type="taxonomic scope" value="Bacteria"/>
</dbReference>
<dbReference type="OrthoDB" id="9797829at2"/>
<dbReference type="Pfam" id="PF13439">
    <property type="entry name" value="Glyco_transf_4"/>
    <property type="match status" value="1"/>
</dbReference>
<comment type="caution">
    <text evidence="4">The sequence shown here is derived from an EMBL/GenBank/DDBJ whole genome shotgun (WGS) entry which is preliminary data.</text>
</comment>